<dbReference type="Proteomes" id="UP000291259">
    <property type="component" value="Chromosome"/>
</dbReference>
<dbReference type="KEGG" id="agf:ET445_14350"/>
<dbReference type="SUPFAM" id="SSF52833">
    <property type="entry name" value="Thioredoxin-like"/>
    <property type="match status" value="1"/>
</dbReference>
<feature type="domain" description="Thioredoxin" evidence="1">
    <location>
        <begin position="61"/>
        <end position="143"/>
    </location>
</feature>
<sequence length="153" mass="16145">MNWIFAAAAAAALVAVATGAGFWFRARQGHVTVTAPATSRADASGRDALDLGLDPRALGEATLVQFSTEYCSRCPGTARSLGELAGRYDGVRHVEIDLTHDAKLADRFSVLQTPTTLVLDRSGTSIARIGGVPRQAELTALLDRLTGSDHVLI</sequence>
<proteinExistence type="predicted"/>
<dbReference type="InterPro" id="IPR013766">
    <property type="entry name" value="Thioredoxin_domain"/>
</dbReference>
<dbReference type="RefSeq" id="WP_129191875.1">
    <property type="nucleotide sequence ID" value="NZ_CP035491.1"/>
</dbReference>
<dbReference type="OrthoDB" id="1495530at2"/>
<name>A0A4P6FDQ0_9MICO</name>
<accession>A0A4P6FDQ0</accession>
<dbReference type="EMBL" id="CP035491">
    <property type="protein sequence ID" value="QAY74330.1"/>
    <property type="molecule type" value="Genomic_DNA"/>
</dbReference>
<reference evidence="2 3" key="1">
    <citation type="submission" date="2019-01" db="EMBL/GenBank/DDBJ databases">
        <title>Genome sequencing of strain FW100M-8.</title>
        <authorList>
            <person name="Heo J."/>
            <person name="Kim S.-J."/>
            <person name="Kim J.-S."/>
            <person name="Hong S.-B."/>
            <person name="Kwon S.-W."/>
        </authorList>
    </citation>
    <scope>NUCLEOTIDE SEQUENCE [LARGE SCALE GENOMIC DNA]</scope>
    <source>
        <strain evidence="2 3">FW100M-8</strain>
    </source>
</reference>
<evidence type="ECO:0000313" key="3">
    <source>
        <dbReference type="Proteomes" id="UP000291259"/>
    </source>
</evidence>
<organism evidence="2 3">
    <name type="scientific">Agromyces protaetiae</name>
    <dbReference type="NCBI Taxonomy" id="2509455"/>
    <lineage>
        <taxon>Bacteria</taxon>
        <taxon>Bacillati</taxon>
        <taxon>Actinomycetota</taxon>
        <taxon>Actinomycetes</taxon>
        <taxon>Micrococcales</taxon>
        <taxon>Microbacteriaceae</taxon>
        <taxon>Agromyces</taxon>
    </lineage>
</organism>
<dbReference type="CDD" id="cd02947">
    <property type="entry name" value="TRX_family"/>
    <property type="match status" value="1"/>
</dbReference>
<evidence type="ECO:0000259" key="1">
    <source>
        <dbReference type="Pfam" id="PF00085"/>
    </source>
</evidence>
<dbReference type="AlphaFoldDB" id="A0A4P6FDQ0"/>
<dbReference type="Gene3D" id="3.40.30.10">
    <property type="entry name" value="Glutaredoxin"/>
    <property type="match status" value="1"/>
</dbReference>
<dbReference type="Pfam" id="PF00085">
    <property type="entry name" value="Thioredoxin"/>
    <property type="match status" value="1"/>
</dbReference>
<protein>
    <submittedName>
        <fullName evidence="2">Thioredoxin</fullName>
    </submittedName>
</protein>
<dbReference type="InterPro" id="IPR036249">
    <property type="entry name" value="Thioredoxin-like_sf"/>
</dbReference>
<gene>
    <name evidence="2" type="ORF">ET445_14350</name>
</gene>
<keyword evidence="3" id="KW-1185">Reference proteome</keyword>
<evidence type="ECO:0000313" key="2">
    <source>
        <dbReference type="EMBL" id="QAY74330.1"/>
    </source>
</evidence>